<name>A0ABW0N6B7_9ACTN</name>
<dbReference type="PANTHER" id="PTHR30388:SF6">
    <property type="entry name" value="XANTHINE DEHYDROGENASE SUBUNIT A-RELATED"/>
    <property type="match status" value="1"/>
</dbReference>
<evidence type="ECO:0000313" key="4">
    <source>
        <dbReference type="EMBL" id="MFC5495073.1"/>
    </source>
</evidence>
<dbReference type="InterPro" id="IPR003777">
    <property type="entry name" value="XdhC_CoxI"/>
</dbReference>
<evidence type="ECO:0000256" key="1">
    <source>
        <dbReference type="SAM" id="MobiDB-lite"/>
    </source>
</evidence>
<dbReference type="SUPFAM" id="SSF51735">
    <property type="entry name" value="NAD(P)-binding Rossmann-fold domains"/>
    <property type="match status" value="1"/>
</dbReference>
<comment type="caution">
    <text evidence="4">The sequence shown here is derived from an EMBL/GenBank/DDBJ whole genome shotgun (WGS) entry which is preliminary data.</text>
</comment>
<dbReference type="Proteomes" id="UP001595956">
    <property type="component" value="Unassembled WGS sequence"/>
</dbReference>
<dbReference type="Pfam" id="PF02625">
    <property type="entry name" value="XdhC_CoxI"/>
    <property type="match status" value="1"/>
</dbReference>
<organism evidence="4 5">
    <name type="scientific">Nocardioides caricicola</name>
    <dbReference type="NCBI Taxonomy" id="634770"/>
    <lineage>
        <taxon>Bacteria</taxon>
        <taxon>Bacillati</taxon>
        <taxon>Actinomycetota</taxon>
        <taxon>Actinomycetes</taxon>
        <taxon>Propionibacteriales</taxon>
        <taxon>Nocardioidaceae</taxon>
        <taxon>Nocardioides</taxon>
    </lineage>
</organism>
<dbReference type="Gene3D" id="3.40.50.720">
    <property type="entry name" value="NAD(P)-binding Rossmann-like Domain"/>
    <property type="match status" value="1"/>
</dbReference>
<dbReference type="PANTHER" id="PTHR30388">
    <property type="entry name" value="ALDEHYDE OXIDOREDUCTASE MOLYBDENUM COFACTOR ASSEMBLY PROTEIN"/>
    <property type="match status" value="1"/>
</dbReference>
<accession>A0ABW0N6B7</accession>
<gene>
    <name evidence="4" type="primary">xdhC</name>
    <name evidence="4" type="ORF">ACFPKY_18320</name>
</gene>
<evidence type="ECO:0000259" key="3">
    <source>
        <dbReference type="Pfam" id="PF13478"/>
    </source>
</evidence>
<dbReference type="InterPro" id="IPR052698">
    <property type="entry name" value="MoCofactor_Util/Proc"/>
</dbReference>
<feature type="region of interest" description="Disordered" evidence="1">
    <location>
        <begin position="261"/>
        <end position="281"/>
    </location>
</feature>
<dbReference type="EMBL" id="JBHSMD010000006">
    <property type="protein sequence ID" value="MFC5495073.1"/>
    <property type="molecule type" value="Genomic_DNA"/>
</dbReference>
<evidence type="ECO:0000259" key="2">
    <source>
        <dbReference type="Pfam" id="PF02625"/>
    </source>
</evidence>
<dbReference type="Pfam" id="PF13478">
    <property type="entry name" value="XdhC_C"/>
    <property type="match status" value="1"/>
</dbReference>
<feature type="domain" description="XdhC Rossmann" evidence="3">
    <location>
        <begin position="105"/>
        <end position="255"/>
    </location>
</feature>
<dbReference type="InterPro" id="IPR036291">
    <property type="entry name" value="NAD(P)-bd_dom_sf"/>
</dbReference>
<keyword evidence="5" id="KW-1185">Reference proteome</keyword>
<protein>
    <submittedName>
        <fullName evidence="4">Xanthine dehydrogenase accessory protein XdhC</fullName>
    </submittedName>
</protein>
<dbReference type="NCBIfam" id="TIGR02964">
    <property type="entry name" value="xanthine_xdhC"/>
    <property type="match status" value="1"/>
</dbReference>
<sequence>MDWLSAVSRLRETRTPGVLVTVAAVRGHAPRDAGAKMVVSADATWGTVGGGNLEEVAIERARALGAAPEMVTVTLSDKAPYEHGVQCCGGEVTLLLEPLTVVPSVAVFGIGHVGLELARILARHDLDLHLVDSRADQLTETRLAPVLADAVARVQVHDVPVLPELVLTTLPAGTHVLVMTHDHAEDAALCDAALRTPALGSIGLIGSAAKWARFERKLLDEGHSPADVSRITTPIGIEGIEGKEPAVIAVGVAAALLREVSRSATPAPRRSPAPGRRPPRG</sequence>
<proteinExistence type="predicted"/>
<dbReference type="InterPro" id="IPR027051">
    <property type="entry name" value="XdhC_Rossmann_dom"/>
</dbReference>
<dbReference type="InterPro" id="IPR014308">
    <property type="entry name" value="Xanthine_DH_XdhC"/>
</dbReference>
<feature type="compositionally biased region" description="Low complexity" evidence="1">
    <location>
        <begin position="262"/>
        <end position="274"/>
    </location>
</feature>
<feature type="domain" description="XdhC- CoxI" evidence="2">
    <location>
        <begin position="11"/>
        <end position="67"/>
    </location>
</feature>
<dbReference type="RefSeq" id="WP_345173880.1">
    <property type="nucleotide sequence ID" value="NZ_BAABFQ010000005.1"/>
</dbReference>
<reference evidence="5" key="1">
    <citation type="journal article" date="2019" name="Int. J. Syst. Evol. Microbiol.">
        <title>The Global Catalogue of Microorganisms (GCM) 10K type strain sequencing project: providing services to taxonomists for standard genome sequencing and annotation.</title>
        <authorList>
            <consortium name="The Broad Institute Genomics Platform"/>
            <consortium name="The Broad Institute Genome Sequencing Center for Infectious Disease"/>
            <person name="Wu L."/>
            <person name="Ma J."/>
        </authorList>
    </citation>
    <scope>NUCLEOTIDE SEQUENCE [LARGE SCALE GENOMIC DNA]</scope>
    <source>
        <strain evidence="5">KACC 13778</strain>
    </source>
</reference>
<evidence type="ECO:0000313" key="5">
    <source>
        <dbReference type="Proteomes" id="UP001595956"/>
    </source>
</evidence>